<evidence type="ECO:0000256" key="3">
    <source>
        <dbReference type="ARBA" id="ARBA00018529"/>
    </source>
</evidence>
<dbReference type="PANTHER" id="PTHR13179:SF8">
    <property type="entry name" value="GATOR COMPLEX PROTEIN DEPDC5"/>
    <property type="match status" value="1"/>
</dbReference>
<dbReference type="InterPro" id="IPR048255">
    <property type="entry name" value="IML1_N"/>
</dbReference>
<dbReference type="GO" id="GO:0010508">
    <property type="term" value="P:positive regulation of autophagy"/>
    <property type="evidence" value="ECO:0007669"/>
    <property type="project" value="EnsemblFungi"/>
</dbReference>
<dbReference type="SUPFAM" id="SSF46785">
    <property type="entry name" value="Winged helix' DNA-binding domain"/>
    <property type="match status" value="1"/>
</dbReference>
<feature type="compositionally biased region" description="Polar residues" evidence="5">
    <location>
        <begin position="14"/>
        <end position="28"/>
    </location>
</feature>
<dbReference type="OMA" id="SWMNATP"/>
<feature type="region of interest" description="Disordered" evidence="5">
    <location>
        <begin position="1011"/>
        <end position="1043"/>
    </location>
</feature>
<keyword evidence="8" id="KW-1185">Reference proteome</keyword>
<accession>A5DW63</accession>
<feature type="compositionally biased region" description="Polar residues" evidence="5">
    <location>
        <begin position="715"/>
        <end position="727"/>
    </location>
</feature>
<evidence type="ECO:0000256" key="2">
    <source>
        <dbReference type="ARBA" id="ARBA00005643"/>
    </source>
</evidence>
<feature type="compositionally biased region" description="Low complexity" evidence="5">
    <location>
        <begin position="1017"/>
        <end position="1042"/>
    </location>
</feature>
<dbReference type="GO" id="GO:0006995">
    <property type="term" value="P:cellular response to nitrogen starvation"/>
    <property type="evidence" value="ECO:0007669"/>
    <property type="project" value="EnsemblFungi"/>
</dbReference>
<dbReference type="Gene3D" id="1.10.10.10">
    <property type="entry name" value="Winged helix-like DNA-binding domain superfamily/Winged helix DNA-binding domain"/>
    <property type="match status" value="1"/>
</dbReference>
<dbReference type="EMBL" id="CH981525">
    <property type="protein sequence ID" value="EDK43421.1"/>
    <property type="molecule type" value="Genomic_DNA"/>
</dbReference>
<evidence type="ECO:0000256" key="4">
    <source>
        <dbReference type="ARBA" id="ARBA00021881"/>
    </source>
</evidence>
<dbReference type="InterPro" id="IPR027244">
    <property type="entry name" value="IML1"/>
</dbReference>
<dbReference type="Proteomes" id="UP000001996">
    <property type="component" value="Unassembled WGS sequence"/>
</dbReference>
<reference evidence="7 8" key="1">
    <citation type="journal article" date="2009" name="Nature">
        <title>Evolution of pathogenicity and sexual reproduction in eight Candida genomes.</title>
        <authorList>
            <person name="Butler G."/>
            <person name="Rasmussen M.D."/>
            <person name="Lin M.F."/>
            <person name="Santos M.A."/>
            <person name="Sakthikumar S."/>
            <person name="Munro C.A."/>
            <person name="Rheinbay E."/>
            <person name="Grabherr M."/>
            <person name="Forche A."/>
            <person name="Reedy J.L."/>
            <person name="Agrafioti I."/>
            <person name="Arnaud M.B."/>
            <person name="Bates S."/>
            <person name="Brown A.J."/>
            <person name="Brunke S."/>
            <person name="Costanzo M.C."/>
            <person name="Fitzpatrick D.A."/>
            <person name="de Groot P.W."/>
            <person name="Harris D."/>
            <person name="Hoyer L.L."/>
            <person name="Hube B."/>
            <person name="Klis F.M."/>
            <person name="Kodira C."/>
            <person name="Lennard N."/>
            <person name="Logue M.E."/>
            <person name="Martin R."/>
            <person name="Neiman A.M."/>
            <person name="Nikolaou E."/>
            <person name="Quail M.A."/>
            <person name="Quinn J."/>
            <person name="Santos M.C."/>
            <person name="Schmitzberger F.F."/>
            <person name="Sherlock G."/>
            <person name="Shah P."/>
            <person name="Silverstein K.A."/>
            <person name="Skrzypek M.S."/>
            <person name="Soll D."/>
            <person name="Staggs R."/>
            <person name="Stansfield I."/>
            <person name="Stumpf M.P."/>
            <person name="Sudbery P.E."/>
            <person name="Srikantha T."/>
            <person name="Zeng Q."/>
            <person name="Berman J."/>
            <person name="Berriman M."/>
            <person name="Heitman J."/>
            <person name="Gow N.A."/>
            <person name="Lorenz M.C."/>
            <person name="Birren B.W."/>
            <person name="Kellis M."/>
            <person name="Cuomo C.A."/>
        </authorList>
    </citation>
    <scope>NUCLEOTIDE SEQUENCE [LARGE SCALE GENOMIC DNA]</scope>
    <source>
        <strain evidence="8">ATCC 11503 / BCRC 21390 / CBS 2605 / JCM 1781 / NBRC 1676 / NRRL YB-4239</strain>
    </source>
</reference>
<dbReference type="STRING" id="379508.A5DW63"/>
<dbReference type="GO" id="GO:0051058">
    <property type="term" value="P:negative regulation of small GTPase mediated signal transduction"/>
    <property type="evidence" value="ECO:0007669"/>
    <property type="project" value="EnsemblFungi"/>
</dbReference>
<dbReference type="HOGENOM" id="CLU_000935_1_1_1"/>
<dbReference type="GO" id="GO:2000785">
    <property type="term" value="P:regulation of autophagosome assembly"/>
    <property type="evidence" value="ECO:0007669"/>
    <property type="project" value="EnsemblFungi"/>
</dbReference>
<sequence length="1629" mass="186455">MQHSRLINARPRSINESPKSQFGTSNTIAPRPRFMASNHASLTIGSNKIISKQNPKEHGRSDLVIDNGENGKAFKAVPEKDQIPSEPFVETLPVTASLWFHEPRTSQEEIVIDQNIYPKGLRPGDVIEVQSVQHEGTNKKLVFKLSRTNIKEHNEATDSPSSERSKLHTFQLSLQSNPFQKILDVAPRTAVYVKRVKDANELAIDSMEIFIKDVNMSRDAMWQFSSSLVSKCCHLDQRLQFLGSRIGIVKCIYKNGKRIFSGYVNEETKIIFRSESAKLTVLLQLSQEMWNFEENGEIMFHKLINNLFPKIFRRWREKGTHHSITIVLFTSIDLTNIPWLQLDPGQRPPKRRDYYRVVVDQVNILYWDRIMASLRLEFANFKRDILLSPEHKEMDANKEIDLANNDNCNSNNNYVMQGQILPAVKGNILEALNVGLVLLNDRFRNTDLRHSLNHFILVTAGTSLFDVDYQLLLNTSRKISSIDTSLDIICLSQPPLHVTPLFRFNKEGKLCHCVPNWCDVSFFKGKQDDSTQWIPRCKIYELQMMGVMENEISEAKIPRYHFNMQLPHRSHLHYSSKHLPTPLPGSSSSSSSFSPRPHLDHDQQNSHNISKIMDNYDDNIFKPIKHTTENESQANGSNGHEQTDEGVDESRLRVPAVKNSKATLSLIFNDRTSLLPVSGSTTTSSATGMVAQTAAETSALTSLYNINKHSEDKPTTLSRSSTLSKNASMKDRGYDVNAATAGAPANSRVTTNASANANANTNKDLATSNGTGAGAVFEAKNLLVHRNSPRAIRNDILFSRKDSELLQIRRLHTSDLEFLQRTMTPVLVEEEPQSPFSMYWTDIENPSRAVTTDVMRRTPLNRWSNLFPENVRRKIIKWRSFQAPAALPIFTTSFPSQQQLQDEYTFQIYSVYLSPDNYLELKSTSDLMREMIQLRLLLGFQICYGGRVRKAEMERKPSGNAECIFKYFPSSGDCLGARVYMSIDNEIHRIFCDYNGNLYVQLYRKKIQEKDKHEQRNGISDNSSSSGNVNSNSDGNDNNYNNKITLGMRQQQPYHPLIRTRYADEFTPAQIDALESLPQTYNWNQFDQYMAGFEEAMPESKKEFHKMKFVVLPTEIPKNAYFLSNEKLTAEEIRVEGLRKLISLIEKGKSSKSTNAKSDRGSEIIFYTGNLYEFLNNEAENYDITGTQPTLMIPENMRFTKSIGLSELALELQNQQTGLNLVDRNWHFKKHLQCFIGSELVTWLVDCFEDIDEREDAVVYGQSLLNKGLFKHVELRHGFIDGYYFYEFEPQYFEKREKLNRSSWLAKKEDPTTTGSNTGNVNTNTNNTAVASTKVSASPKIQSQDGLGLGLTLILGLTKITSSQNLGSENTSLADSTGRKRRKFILGRSIKFDVDPLKRSFRPELITVHYDRVHNPEHCYHIRLQWLNTTNKFIEDNIAAWSRLCERHGLKLVETPWKELCSIPQISPFHSFVEVKLLLNPWEDPEFVDDKIFSADRYYYHLYFLKKFDFLLDNRTSSFFLKDNIDIVYSWGKPTFQYAQFIHKTGFYIIELRDNGEFFLAPNNMHLIRVSSSSSPSGDHESAARAIHLDSQRIMMNFRAACQDTEGLRALFQDAKLSWTEQGNITQVD</sequence>
<feature type="compositionally biased region" description="Polar residues" evidence="5">
    <location>
        <begin position="630"/>
        <end position="640"/>
    </location>
</feature>
<dbReference type="InParanoid" id="A5DW63"/>
<dbReference type="PANTHER" id="PTHR13179">
    <property type="entry name" value="DEP DOMAIN CONTAINING PROTEIN 5"/>
    <property type="match status" value="1"/>
</dbReference>
<protein>
    <recommendedName>
        <fullName evidence="3">Vacuolar membrane-associated protein IML1</fullName>
    </recommendedName>
    <alternativeName>
        <fullName evidence="4">Vacuolar membrane-associated protein iml1</fullName>
    </alternativeName>
</protein>
<dbReference type="GeneID" id="5234460"/>
<evidence type="ECO:0000313" key="7">
    <source>
        <dbReference type="EMBL" id="EDK43421.1"/>
    </source>
</evidence>
<dbReference type="PROSITE" id="PS50186">
    <property type="entry name" value="DEP"/>
    <property type="match status" value="1"/>
</dbReference>
<feature type="region of interest" description="Disordered" evidence="5">
    <location>
        <begin position="1"/>
        <end position="31"/>
    </location>
</feature>
<evidence type="ECO:0000259" key="6">
    <source>
        <dbReference type="PROSITE" id="PS50186"/>
    </source>
</evidence>
<dbReference type="CDD" id="cd04449">
    <property type="entry name" value="DEP_DEPDC5-like"/>
    <property type="match status" value="1"/>
</dbReference>
<dbReference type="eggNOG" id="KOG3572">
    <property type="taxonomic scope" value="Eukaryota"/>
</dbReference>
<dbReference type="GO" id="GO:0034599">
    <property type="term" value="P:cellular response to oxidative stress"/>
    <property type="evidence" value="ECO:0007669"/>
    <property type="project" value="EnsemblFungi"/>
</dbReference>
<evidence type="ECO:0000313" key="8">
    <source>
        <dbReference type="Proteomes" id="UP000001996"/>
    </source>
</evidence>
<dbReference type="GO" id="GO:0035556">
    <property type="term" value="P:intracellular signal transduction"/>
    <property type="evidence" value="ECO:0007669"/>
    <property type="project" value="InterPro"/>
</dbReference>
<dbReference type="GO" id="GO:1990130">
    <property type="term" value="C:GATOR1 complex"/>
    <property type="evidence" value="ECO:0007669"/>
    <property type="project" value="EnsemblFungi"/>
</dbReference>
<comment type="similarity">
    <text evidence="2">Belongs to the IML1 family.</text>
</comment>
<dbReference type="Pfam" id="PF00610">
    <property type="entry name" value="DEP"/>
    <property type="match status" value="1"/>
</dbReference>
<dbReference type="InterPro" id="IPR000591">
    <property type="entry name" value="DEP_dom"/>
</dbReference>
<dbReference type="InterPro" id="IPR036388">
    <property type="entry name" value="WH-like_DNA-bd_sf"/>
</dbReference>
<dbReference type="KEGG" id="lel:PVL30_001572"/>
<feature type="region of interest" description="Disordered" evidence="5">
    <location>
        <begin position="574"/>
        <end position="604"/>
    </location>
</feature>
<dbReference type="GO" id="GO:0005096">
    <property type="term" value="F:GTPase activator activity"/>
    <property type="evidence" value="ECO:0007669"/>
    <property type="project" value="EnsemblFungi"/>
</dbReference>
<dbReference type="OrthoDB" id="39497at2759"/>
<feature type="region of interest" description="Disordered" evidence="5">
    <location>
        <begin position="629"/>
        <end position="654"/>
    </location>
</feature>
<dbReference type="InterPro" id="IPR036390">
    <property type="entry name" value="WH_DNA-bd_sf"/>
</dbReference>
<dbReference type="FunCoup" id="A5DW63">
    <property type="interactions" value="643"/>
</dbReference>
<dbReference type="GO" id="GO:1904262">
    <property type="term" value="P:negative regulation of TORC1 signaling"/>
    <property type="evidence" value="ECO:0007669"/>
    <property type="project" value="EnsemblFungi"/>
</dbReference>
<dbReference type="GO" id="GO:0005774">
    <property type="term" value="C:vacuolar membrane"/>
    <property type="evidence" value="ECO:0007669"/>
    <property type="project" value="UniProtKB-SubCell"/>
</dbReference>
<comment type="subcellular location">
    <subcellularLocation>
        <location evidence="1">Vacuole membrane</location>
        <topology evidence="1">Peripheral membrane protein</topology>
    </subcellularLocation>
</comment>
<dbReference type="SMART" id="SM00049">
    <property type="entry name" value="DEP"/>
    <property type="match status" value="1"/>
</dbReference>
<evidence type="ECO:0000256" key="1">
    <source>
        <dbReference type="ARBA" id="ARBA00004148"/>
    </source>
</evidence>
<organism evidence="7 8">
    <name type="scientific">Lodderomyces elongisporus (strain ATCC 11503 / CBS 2605 / JCM 1781 / NBRC 1676 / NRRL YB-4239)</name>
    <name type="common">Yeast</name>
    <name type="synonym">Saccharomyces elongisporus</name>
    <dbReference type="NCBI Taxonomy" id="379508"/>
    <lineage>
        <taxon>Eukaryota</taxon>
        <taxon>Fungi</taxon>
        <taxon>Dikarya</taxon>
        <taxon>Ascomycota</taxon>
        <taxon>Saccharomycotina</taxon>
        <taxon>Pichiomycetes</taxon>
        <taxon>Debaryomycetaceae</taxon>
        <taxon>Candida/Lodderomyces clade</taxon>
        <taxon>Lodderomyces</taxon>
    </lineage>
</organism>
<feature type="region of interest" description="Disordered" evidence="5">
    <location>
        <begin position="710"/>
        <end position="729"/>
    </location>
</feature>
<proteinExistence type="inferred from homology"/>
<evidence type="ECO:0000256" key="5">
    <source>
        <dbReference type="SAM" id="MobiDB-lite"/>
    </source>
</evidence>
<dbReference type="Pfam" id="PF12257">
    <property type="entry name" value="IML1"/>
    <property type="match status" value="1"/>
</dbReference>
<feature type="domain" description="DEP" evidence="6">
    <location>
        <begin position="1215"/>
        <end position="1290"/>
    </location>
</feature>
<name>A5DW63_LODEL</name>
<dbReference type="VEuPathDB" id="FungiDB:LELG_01599"/>
<gene>
    <name evidence="7" type="ORF">LELG_01599</name>
</gene>